<dbReference type="VEuPathDB" id="FungiDB:A1O9_01916"/>
<keyword evidence="1" id="KW-0732">Signal</keyword>
<feature type="chain" id="PRO_5001683536" evidence="1">
    <location>
        <begin position="26"/>
        <end position="638"/>
    </location>
</feature>
<dbReference type="SUPFAM" id="SSF56601">
    <property type="entry name" value="beta-lactamase/transpeptidase-like"/>
    <property type="match status" value="1"/>
</dbReference>
<evidence type="ECO:0000256" key="1">
    <source>
        <dbReference type="SAM" id="SignalP"/>
    </source>
</evidence>
<comment type="caution">
    <text evidence="4">The sequence shown here is derived from an EMBL/GenBank/DDBJ whole genome shotgun (WGS) entry which is preliminary data.</text>
</comment>
<dbReference type="InterPro" id="IPR051478">
    <property type="entry name" value="Beta-lactamase-like_AB/R"/>
</dbReference>
<dbReference type="EMBL" id="AMGV01000002">
    <property type="protein sequence ID" value="KEF60356.1"/>
    <property type="molecule type" value="Genomic_DNA"/>
</dbReference>
<dbReference type="HOGENOM" id="CLU_019706_0_0_1"/>
<dbReference type="Pfam" id="PF26335">
    <property type="entry name" value="ARB_00930_C"/>
    <property type="match status" value="1"/>
</dbReference>
<evidence type="ECO:0000313" key="4">
    <source>
        <dbReference type="EMBL" id="KEF60356.1"/>
    </source>
</evidence>
<proteinExistence type="predicted"/>
<feature type="domain" description="Beta-lactamase-related" evidence="2">
    <location>
        <begin position="104"/>
        <end position="409"/>
    </location>
</feature>
<dbReference type="GeneID" id="25276862"/>
<organism evidence="4 5">
    <name type="scientific">Exophiala aquamarina CBS 119918</name>
    <dbReference type="NCBI Taxonomy" id="1182545"/>
    <lineage>
        <taxon>Eukaryota</taxon>
        <taxon>Fungi</taxon>
        <taxon>Dikarya</taxon>
        <taxon>Ascomycota</taxon>
        <taxon>Pezizomycotina</taxon>
        <taxon>Eurotiomycetes</taxon>
        <taxon>Chaetothyriomycetidae</taxon>
        <taxon>Chaetothyriales</taxon>
        <taxon>Herpotrichiellaceae</taxon>
        <taxon>Exophiala</taxon>
    </lineage>
</organism>
<reference evidence="4 5" key="1">
    <citation type="submission" date="2013-03" db="EMBL/GenBank/DDBJ databases">
        <title>The Genome Sequence of Exophiala aquamarina CBS 119918.</title>
        <authorList>
            <consortium name="The Broad Institute Genomics Platform"/>
            <person name="Cuomo C."/>
            <person name="de Hoog S."/>
            <person name="Gorbushina A."/>
            <person name="Walker B."/>
            <person name="Young S.K."/>
            <person name="Zeng Q."/>
            <person name="Gargeya S."/>
            <person name="Fitzgerald M."/>
            <person name="Haas B."/>
            <person name="Abouelleil A."/>
            <person name="Allen A.W."/>
            <person name="Alvarado L."/>
            <person name="Arachchi H.M."/>
            <person name="Berlin A.M."/>
            <person name="Chapman S.B."/>
            <person name="Gainer-Dewar J."/>
            <person name="Goldberg J."/>
            <person name="Griggs A."/>
            <person name="Gujja S."/>
            <person name="Hansen M."/>
            <person name="Howarth C."/>
            <person name="Imamovic A."/>
            <person name="Ireland A."/>
            <person name="Larimer J."/>
            <person name="McCowan C."/>
            <person name="Murphy C."/>
            <person name="Pearson M."/>
            <person name="Poon T.W."/>
            <person name="Priest M."/>
            <person name="Roberts A."/>
            <person name="Saif S."/>
            <person name="Shea T."/>
            <person name="Sisk P."/>
            <person name="Sykes S."/>
            <person name="Wortman J."/>
            <person name="Nusbaum C."/>
            <person name="Birren B."/>
        </authorList>
    </citation>
    <scope>NUCLEOTIDE SEQUENCE [LARGE SCALE GENOMIC DNA]</scope>
    <source>
        <strain evidence="4 5">CBS 119918</strain>
    </source>
</reference>
<keyword evidence="5" id="KW-1185">Reference proteome</keyword>
<dbReference type="STRING" id="1182545.A0A072PKG1"/>
<dbReference type="Gene3D" id="3.40.710.10">
    <property type="entry name" value="DD-peptidase/beta-lactamase superfamily"/>
    <property type="match status" value="1"/>
</dbReference>
<dbReference type="OrthoDB" id="10250282at2759"/>
<feature type="domain" description="Beta-lactamase-like ARB-00930-like C-terminal" evidence="3">
    <location>
        <begin position="432"/>
        <end position="599"/>
    </location>
</feature>
<evidence type="ECO:0000259" key="2">
    <source>
        <dbReference type="Pfam" id="PF00144"/>
    </source>
</evidence>
<dbReference type="Proteomes" id="UP000027920">
    <property type="component" value="Unassembled WGS sequence"/>
</dbReference>
<dbReference type="InterPro" id="IPR001466">
    <property type="entry name" value="Beta-lactam-related"/>
</dbReference>
<protein>
    <submittedName>
        <fullName evidence="4">Uncharacterized protein</fullName>
    </submittedName>
</protein>
<gene>
    <name evidence="4" type="ORF">A1O9_01916</name>
</gene>
<dbReference type="AlphaFoldDB" id="A0A072PKG1"/>
<name>A0A072PKG1_9EURO</name>
<evidence type="ECO:0000259" key="3">
    <source>
        <dbReference type="Pfam" id="PF26335"/>
    </source>
</evidence>
<dbReference type="PANTHER" id="PTHR22935:SF97">
    <property type="entry name" value="BETA-LACTAMASE-RELATED DOMAIN-CONTAINING PROTEIN"/>
    <property type="match status" value="1"/>
</dbReference>
<dbReference type="PANTHER" id="PTHR22935">
    <property type="entry name" value="PENICILLIN-BINDING PROTEIN"/>
    <property type="match status" value="1"/>
</dbReference>
<evidence type="ECO:0000313" key="5">
    <source>
        <dbReference type="Proteomes" id="UP000027920"/>
    </source>
</evidence>
<feature type="signal peptide" evidence="1">
    <location>
        <begin position="1"/>
        <end position="25"/>
    </location>
</feature>
<sequence>MNTLSSFWQLAILALLAHQSLLVSAQSCPPFTPNLPISGPLADNKAIADAIQNVTTVITAIEGSGVLIDNDTSYSVDFYSLHDKGSLFTYHFSAPNLQRASQGVTSVDSNTIYRIGSISKVFTVYTYLANQGDDTWNQPITKYVPELAEAASSTVQESDIDVLRWDQVTIGSLASHLSGVSRDVQRNLRYTNEELAALGLPPASSPNVSYCGVPEVQYPCDRSALFENILRRHPVIAPFYAPTYSNLAFQLLAYALENMTSTPFDDLVNATLSDISLNSTYLNVPPTSDNAVIPVNDTTSLYSADLGPLGPGGAFYSTINDLRNFGLSILNYTVLPPSQTRRWLKPHSFTPDTYMTVGAPWEIVPYPPDDRYPTRIYAKSGGIGLYSAEMGLIPDYNVGFTILAAGPLSPLVNAIGADLISSTFLTAVKAAAREQTEQNYAGLYEDEATNSSLALSVVDGVAGGSNLHIDSWTWEGEDLTALLGSAMGVNTTILSLDLNLFPTGLAGKGPDSNEVVSWRTSYSYVIPDATTNSDDNTSEDTSSSTSITSLMGPFSLACSSWAAIDAVSYGGISFDEIVFNVDSESGEVQSAEVRVLRSGAFEKVSSGSGNSTLLKRGENFRMKMARRHPETSPYVLRT</sequence>
<dbReference type="RefSeq" id="XP_013262946.1">
    <property type="nucleotide sequence ID" value="XM_013407492.1"/>
</dbReference>
<dbReference type="InterPro" id="IPR012338">
    <property type="entry name" value="Beta-lactam/transpept-like"/>
</dbReference>
<accession>A0A072PKG1</accession>
<dbReference type="Pfam" id="PF00144">
    <property type="entry name" value="Beta-lactamase"/>
    <property type="match status" value="1"/>
</dbReference>
<dbReference type="InterPro" id="IPR058664">
    <property type="entry name" value="ARB_00930-like_C"/>
</dbReference>